<reference evidence="1 2" key="1">
    <citation type="submission" date="2016-10" db="EMBL/GenBank/DDBJ databases">
        <authorList>
            <person name="de Groot N.N."/>
        </authorList>
    </citation>
    <scope>NUCLEOTIDE SEQUENCE [LARGE SCALE GENOMIC DNA]</scope>
    <source>
        <strain evidence="1 2">CGMCC 1.5382</strain>
    </source>
</reference>
<proteinExistence type="predicted"/>
<organism evidence="1 2">
    <name type="scientific">Cryobacterium psychrotolerans</name>
    <dbReference type="NCBI Taxonomy" id="386301"/>
    <lineage>
        <taxon>Bacteria</taxon>
        <taxon>Bacillati</taxon>
        <taxon>Actinomycetota</taxon>
        <taxon>Actinomycetes</taxon>
        <taxon>Micrococcales</taxon>
        <taxon>Microbacteriaceae</taxon>
        <taxon>Cryobacterium</taxon>
    </lineage>
</organism>
<dbReference type="Proteomes" id="UP000198701">
    <property type="component" value="Unassembled WGS sequence"/>
</dbReference>
<protein>
    <submittedName>
        <fullName evidence="1">Uncharacterized protein</fullName>
    </submittedName>
</protein>
<evidence type="ECO:0000313" key="1">
    <source>
        <dbReference type="EMBL" id="SDL06314.1"/>
    </source>
</evidence>
<keyword evidence="2" id="KW-1185">Reference proteome</keyword>
<accession>A0A1G9H0D5</accession>
<gene>
    <name evidence="1" type="ORF">SAMN05216282_12521</name>
</gene>
<dbReference type="AlphaFoldDB" id="A0A1G9H0D5"/>
<evidence type="ECO:0000313" key="2">
    <source>
        <dbReference type="Proteomes" id="UP000198701"/>
    </source>
</evidence>
<sequence length="75" mass="7960">MSALTNYGRASAATPMAIQKLLSSPSLNLQVTARTPHATRVGVTGPSMNLFLYSDGLMGLPRVQLTQGVSGFRRP</sequence>
<dbReference type="EMBL" id="FNFU01000025">
    <property type="protein sequence ID" value="SDL06314.1"/>
    <property type="molecule type" value="Genomic_DNA"/>
</dbReference>
<name>A0A1G9H0D5_9MICO</name>
<dbReference type="STRING" id="386301.SAMN05216282_12521"/>